<name>A0A381NQ29_9ZZZZ</name>
<dbReference type="CDD" id="cd00483">
    <property type="entry name" value="HPPK"/>
    <property type="match status" value="1"/>
</dbReference>
<feature type="domain" description="7,8-dihydro-6-hydroxymethylpterin-pyrophosphokinase" evidence="8">
    <location>
        <begin position="7"/>
        <end position="153"/>
    </location>
</feature>
<dbReference type="PANTHER" id="PTHR43071">
    <property type="entry name" value="2-AMINO-4-HYDROXY-6-HYDROXYMETHYLDIHYDROPTERIDINE PYROPHOSPHOKINASE"/>
    <property type="match status" value="1"/>
</dbReference>
<dbReference type="PANTHER" id="PTHR43071:SF1">
    <property type="entry name" value="2-AMINO-4-HYDROXY-6-HYDROXYMETHYLDIHYDROPTERIDINE PYROPHOSPHOKINASE"/>
    <property type="match status" value="1"/>
</dbReference>
<evidence type="ECO:0000256" key="1">
    <source>
        <dbReference type="ARBA" id="ARBA00005051"/>
    </source>
</evidence>
<dbReference type="NCBIfam" id="TIGR01498">
    <property type="entry name" value="folK"/>
    <property type="match status" value="1"/>
</dbReference>
<keyword evidence="6" id="KW-0067">ATP-binding</keyword>
<protein>
    <recommendedName>
        <fullName evidence="2">2-amino-4-hydroxy-6-hydroxymethyldihydropteridine diphosphokinase</fullName>
        <ecNumber evidence="2">2.7.6.3</ecNumber>
    </recommendedName>
</protein>
<keyword evidence="3" id="KW-0808">Transferase</keyword>
<evidence type="ECO:0000256" key="4">
    <source>
        <dbReference type="ARBA" id="ARBA00022741"/>
    </source>
</evidence>
<sequence length="188" mass="20823">VQDESVYLGLGSNVGNRIAYLRAGLAGLRKHGLRLRTVSAFYLTEPDLRTGSGESMGADAKQTDHPWYVNCVAIIDNAPTAEQLVDLCLTIEQENGRSRHHTSKDNDSFEPRTLDLDVLMIGERVIEKSSIHIPHPRMQDRRFVLAPLAEVAPLARHPVVGVTIGEMLDVLPEQERVWLLAPARGKVS</sequence>
<evidence type="ECO:0000313" key="9">
    <source>
        <dbReference type="EMBL" id="SUZ56637.1"/>
    </source>
</evidence>
<dbReference type="AlphaFoldDB" id="A0A381NQ29"/>
<reference evidence="9" key="1">
    <citation type="submission" date="2018-05" db="EMBL/GenBank/DDBJ databases">
        <authorList>
            <person name="Lanie J.A."/>
            <person name="Ng W.-L."/>
            <person name="Kazmierczak K.M."/>
            <person name="Andrzejewski T.M."/>
            <person name="Davidsen T.M."/>
            <person name="Wayne K.J."/>
            <person name="Tettelin H."/>
            <person name="Glass J.I."/>
            <person name="Rusch D."/>
            <person name="Podicherti R."/>
            <person name="Tsui H.-C.T."/>
            <person name="Winkler M.E."/>
        </authorList>
    </citation>
    <scope>NUCLEOTIDE SEQUENCE</scope>
</reference>
<dbReference type="Gene3D" id="3.30.70.560">
    <property type="entry name" value="7,8-Dihydro-6-hydroxymethylpterin-pyrophosphokinase HPPK"/>
    <property type="match status" value="1"/>
</dbReference>
<dbReference type="InterPro" id="IPR035907">
    <property type="entry name" value="Hppk_sf"/>
</dbReference>
<evidence type="ECO:0000256" key="7">
    <source>
        <dbReference type="ARBA" id="ARBA00022909"/>
    </source>
</evidence>
<dbReference type="InterPro" id="IPR000550">
    <property type="entry name" value="Hppk"/>
</dbReference>
<dbReference type="GO" id="GO:0016301">
    <property type="term" value="F:kinase activity"/>
    <property type="evidence" value="ECO:0007669"/>
    <property type="project" value="UniProtKB-KW"/>
</dbReference>
<dbReference type="EMBL" id="UINC01000514">
    <property type="protein sequence ID" value="SUZ56637.1"/>
    <property type="molecule type" value="Genomic_DNA"/>
</dbReference>
<evidence type="ECO:0000256" key="6">
    <source>
        <dbReference type="ARBA" id="ARBA00022840"/>
    </source>
</evidence>
<dbReference type="GO" id="GO:0046654">
    <property type="term" value="P:tetrahydrofolate biosynthetic process"/>
    <property type="evidence" value="ECO:0007669"/>
    <property type="project" value="UniProtKB-UniPathway"/>
</dbReference>
<dbReference type="EC" id="2.7.6.3" evidence="2"/>
<dbReference type="SUPFAM" id="SSF55083">
    <property type="entry name" value="6-hydroxymethyl-7,8-dihydropterin pyrophosphokinase, HPPK"/>
    <property type="match status" value="1"/>
</dbReference>
<dbReference type="GO" id="GO:0003848">
    <property type="term" value="F:2-amino-4-hydroxy-6-hydroxymethyldihydropteridine diphosphokinase activity"/>
    <property type="evidence" value="ECO:0007669"/>
    <property type="project" value="UniProtKB-EC"/>
</dbReference>
<evidence type="ECO:0000256" key="3">
    <source>
        <dbReference type="ARBA" id="ARBA00022679"/>
    </source>
</evidence>
<feature type="non-terminal residue" evidence="9">
    <location>
        <position position="1"/>
    </location>
</feature>
<keyword evidence="5" id="KW-0418">Kinase</keyword>
<proteinExistence type="predicted"/>
<evidence type="ECO:0000256" key="2">
    <source>
        <dbReference type="ARBA" id="ARBA00013253"/>
    </source>
</evidence>
<comment type="pathway">
    <text evidence="1">Cofactor biosynthesis; tetrahydrofolate biosynthesis; 2-amino-4-hydroxy-6-hydroxymethyl-7,8-dihydropteridine diphosphate from 7,8-dihydroneopterin triphosphate: step 4/4.</text>
</comment>
<dbReference type="UniPathway" id="UPA00077">
    <property type="reaction ID" value="UER00155"/>
</dbReference>
<organism evidence="9">
    <name type="scientific">marine metagenome</name>
    <dbReference type="NCBI Taxonomy" id="408172"/>
    <lineage>
        <taxon>unclassified sequences</taxon>
        <taxon>metagenomes</taxon>
        <taxon>ecological metagenomes</taxon>
    </lineage>
</organism>
<evidence type="ECO:0000256" key="5">
    <source>
        <dbReference type="ARBA" id="ARBA00022777"/>
    </source>
</evidence>
<gene>
    <name evidence="9" type="ORF">METZ01_LOCUS9491</name>
</gene>
<keyword evidence="4" id="KW-0547">Nucleotide-binding</keyword>
<accession>A0A381NQ29</accession>
<dbReference type="GO" id="GO:0005524">
    <property type="term" value="F:ATP binding"/>
    <property type="evidence" value="ECO:0007669"/>
    <property type="project" value="UniProtKB-KW"/>
</dbReference>
<dbReference type="GO" id="GO:0046656">
    <property type="term" value="P:folic acid biosynthetic process"/>
    <property type="evidence" value="ECO:0007669"/>
    <property type="project" value="UniProtKB-KW"/>
</dbReference>
<keyword evidence="7" id="KW-0289">Folate biosynthesis</keyword>
<dbReference type="Pfam" id="PF01288">
    <property type="entry name" value="HPPK"/>
    <property type="match status" value="1"/>
</dbReference>
<evidence type="ECO:0000259" key="8">
    <source>
        <dbReference type="Pfam" id="PF01288"/>
    </source>
</evidence>